<evidence type="ECO:0000313" key="1">
    <source>
        <dbReference type="EMBL" id="KAG8179504.1"/>
    </source>
</evidence>
<dbReference type="Proteomes" id="UP000827092">
    <property type="component" value="Unassembled WGS sequence"/>
</dbReference>
<sequence>MNLSLLFYRPTSEVRDSRCPFYCASPLCLYPSNKSHSPSRLSRNRTTVYRIHLSNSNFRENRFAIPCTCVTERVREISVSPKSAISSNHSFCKILRISIHDSG</sequence>
<accession>A0AAV6U5T7</accession>
<name>A0AAV6U5T7_9ARAC</name>
<gene>
    <name evidence="1" type="ORF">JTE90_005255</name>
</gene>
<organism evidence="1 2">
    <name type="scientific">Oedothorax gibbosus</name>
    <dbReference type="NCBI Taxonomy" id="931172"/>
    <lineage>
        <taxon>Eukaryota</taxon>
        <taxon>Metazoa</taxon>
        <taxon>Ecdysozoa</taxon>
        <taxon>Arthropoda</taxon>
        <taxon>Chelicerata</taxon>
        <taxon>Arachnida</taxon>
        <taxon>Araneae</taxon>
        <taxon>Araneomorphae</taxon>
        <taxon>Entelegynae</taxon>
        <taxon>Araneoidea</taxon>
        <taxon>Linyphiidae</taxon>
        <taxon>Erigoninae</taxon>
        <taxon>Oedothorax</taxon>
    </lineage>
</organism>
<dbReference type="EMBL" id="JAFNEN010000622">
    <property type="protein sequence ID" value="KAG8179504.1"/>
    <property type="molecule type" value="Genomic_DNA"/>
</dbReference>
<protein>
    <submittedName>
        <fullName evidence="1">Uncharacterized protein</fullName>
    </submittedName>
</protein>
<dbReference type="AlphaFoldDB" id="A0AAV6U5T7"/>
<proteinExistence type="predicted"/>
<comment type="caution">
    <text evidence="1">The sequence shown here is derived from an EMBL/GenBank/DDBJ whole genome shotgun (WGS) entry which is preliminary data.</text>
</comment>
<keyword evidence="2" id="KW-1185">Reference proteome</keyword>
<reference evidence="1 2" key="1">
    <citation type="journal article" date="2022" name="Nat. Ecol. Evol.">
        <title>A masculinizing supergene underlies an exaggerated male reproductive morph in a spider.</title>
        <authorList>
            <person name="Hendrickx F."/>
            <person name="De Corte Z."/>
            <person name="Sonet G."/>
            <person name="Van Belleghem S.M."/>
            <person name="Kostlbacher S."/>
            <person name="Vangestel C."/>
        </authorList>
    </citation>
    <scope>NUCLEOTIDE SEQUENCE [LARGE SCALE GENOMIC DNA]</scope>
    <source>
        <strain evidence="1">W744_W776</strain>
    </source>
</reference>
<evidence type="ECO:0000313" key="2">
    <source>
        <dbReference type="Proteomes" id="UP000827092"/>
    </source>
</evidence>